<dbReference type="AlphaFoldDB" id="A0A4V6I297"/>
<gene>
    <name evidence="2" type="ORF">LS71_008640</name>
</gene>
<dbReference type="RefSeq" id="WP_034356123.1">
    <property type="nucleotide sequence ID" value="NZ_JRPR02000011.1"/>
</dbReference>
<dbReference type="InterPro" id="IPR013785">
    <property type="entry name" value="Aldolase_TIM"/>
</dbReference>
<evidence type="ECO:0000313" key="2">
    <source>
        <dbReference type="EMBL" id="TLD95152.1"/>
    </source>
</evidence>
<evidence type="ECO:0000313" key="3">
    <source>
        <dbReference type="Proteomes" id="UP000029733"/>
    </source>
</evidence>
<proteinExistence type="predicted"/>
<organism evidence="2 3">
    <name type="scientific">Helicobacter jaachi</name>
    <dbReference type="NCBI Taxonomy" id="1677920"/>
    <lineage>
        <taxon>Bacteria</taxon>
        <taxon>Pseudomonadati</taxon>
        <taxon>Campylobacterota</taxon>
        <taxon>Epsilonproteobacteria</taxon>
        <taxon>Campylobacterales</taxon>
        <taxon>Helicobacteraceae</taxon>
        <taxon>Helicobacter</taxon>
    </lineage>
</organism>
<evidence type="ECO:0000259" key="1">
    <source>
        <dbReference type="Pfam" id="PF13186"/>
    </source>
</evidence>
<dbReference type="Proteomes" id="UP000029733">
    <property type="component" value="Unassembled WGS sequence"/>
</dbReference>
<sequence>MAKVVRNITYATKLRKEEGLELDLGAQFVLLNENKDSLLEGVATLKGCGVDFISIKPFVFQNQQQKYRQNEALADLDSLIKQAKSYEDSHFKVIARENAFRNTQEERHYKHCRGCSFITTLNSAGDMATCLPYWDRQEFVYGNIYEQDFYAIWNGEKRAQIKAFLESSLDVSKCPKNCRPNAINEFLEDILEAKVKHVNFI</sequence>
<dbReference type="InterPro" id="IPR023885">
    <property type="entry name" value="4Fe4S-binding_SPASM_dom"/>
</dbReference>
<accession>A0A4V6I297</accession>
<keyword evidence="2" id="KW-0456">Lyase</keyword>
<name>A0A4V6I297_9HELI</name>
<reference evidence="2 3" key="1">
    <citation type="journal article" date="2014" name="Genome Announc.">
        <title>Draft genome sequences of eight enterohepatic helicobacter species isolated from both laboratory and wild rodents.</title>
        <authorList>
            <person name="Sheh A."/>
            <person name="Shen Z."/>
            <person name="Fox J.G."/>
        </authorList>
    </citation>
    <scope>NUCLEOTIDE SEQUENCE [LARGE SCALE GENOMIC DNA]</scope>
    <source>
        <strain evidence="2 3">MIT 09-6949</strain>
    </source>
</reference>
<dbReference type="OrthoDB" id="9772409at2"/>
<dbReference type="Gene3D" id="3.20.20.70">
    <property type="entry name" value="Aldolase class I"/>
    <property type="match status" value="1"/>
</dbReference>
<feature type="domain" description="4Fe4S-binding SPASM" evidence="1">
    <location>
        <begin position="112"/>
        <end position="178"/>
    </location>
</feature>
<dbReference type="SUPFAM" id="SSF102114">
    <property type="entry name" value="Radical SAM enzymes"/>
    <property type="match status" value="1"/>
</dbReference>
<keyword evidence="2" id="KW-0670">Pyruvate</keyword>
<comment type="caution">
    <text evidence="2">The sequence shown here is derived from an EMBL/GenBank/DDBJ whole genome shotgun (WGS) entry which is preliminary data.</text>
</comment>
<keyword evidence="3" id="KW-1185">Reference proteome</keyword>
<dbReference type="InterPro" id="IPR058240">
    <property type="entry name" value="rSAM_sf"/>
</dbReference>
<protein>
    <submittedName>
        <fullName evidence="2">Pyruvate formate lyase-activating protein</fullName>
    </submittedName>
</protein>
<dbReference type="EMBL" id="JRPR02000011">
    <property type="protein sequence ID" value="TLD95152.1"/>
    <property type="molecule type" value="Genomic_DNA"/>
</dbReference>
<dbReference type="STRING" id="1677920.LS71_07750"/>
<dbReference type="GO" id="GO:0016829">
    <property type="term" value="F:lyase activity"/>
    <property type="evidence" value="ECO:0007669"/>
    <property type="project" value="UniProtKB-KW"/>
</dbReference>
<dbReference type="CDD" id="cd21109">
    <property type="entry name" value="SPASM"/>
    <property type="match status" value="1"/>
</dbReference>
<dbReference type="Pfam" id="PF13186">
    <property type="entry name" value="SPASM"/>
    <property type="match status" value="1"/>
</dbReference>